<protein>
    <recommendedName>
        <fullName evidence="3">Ferredoxin</fullName>
    </recommendedName>
</protein>
<sequence length="88" mass="9596">MTPIDERIREVPMAPVECRQCGARVLARKSSWAQTSIQWDAESSAACVERHAAGALSDAAMRHCSQLRESIRSAAESGQLRVLDSAAR</sequence>
<evidence type="ECO:0008006" key="3">
    <source>
        <dbReference type="Google" id="ProtNLM"/>
    </source>
</evidence>
<organism evidence="1 2">
    <name type="scientific">Nocardia cerradoensis</name>
    <dbReference type="NCBI Taxonomy" id="85688"/>
    <lineage>
        <taxon>Bacteria</taxon>
        <taxon>Bacillati</taxon>
        <taxon>Actinomycetota</taxon>
        <taxon>Actinomycetes</taxon>
        <taxon>Mycobacteriales</taxon>
        <taxon>Nocardiaceae</taxon>
        <taxon>Nocardia</taxon>
    </lineage>
</organism>
<evidence type="ECO:0000313" key="2">
    <source>
        <dbReference type="Proteomes" id="UP000215506"/>
    </source>
</evidence>
<gene>
    <name evidence="1" type="ORF">B7C42_00937</name>
</gene>
<proteinExistence type="predicted"/>
<reference evidence="1 2" key="1">
    <citation type="submission" date="2017-07" db="EMBL/GenBank/DDBJ databases">
        <title>First draft Genome Sequence of Nocardia cerradoensis isolated from human infection.</title>
        <authorList>
            <person name="Carrasco G."/>
        </authorList>
    </citation>
    <scope>NUCLEOTIDE SEQUENCE [LARGE SCALE GENOMIC DNA]</scope>
    <source>
        <strain evidence="1 2">CNM20130759</strain>
    </source>
</reference>
<keyword evidence="2" id="KW-1185">Reference proteome</keyword>
<evidence type="ECO:0000313" key="1">
    <source>
        <dbReference type="EMBL" id="OXR47812.1"/>
    </source>
</evidence>
<comment type="caution">
    <text evidence="1">The sequence shown here is derived from an EMBL/GenBank/DDBJ whole genome shotgun (WGS) entry which is preliminary data.</text>
</comment>
<dbReference type="AlphaFoldDB" id="A0A231HG01"/>
<dbReference type="EMBL" id="NGAF01000001">
    <property type="protein sequence ID" value="OXR47812.1"/>
    <property type="molecule type" value="Genomic_DNA"/>
</dbReference>
<dbReference type="Proteomes" id="UP000215506">
    <property type="component" value="Unassembled WGS sequence"/>
</dbReference>
<accession>A0A231HG01</accession>
<name>A0A231HG01_9NOCA</name>